<dbReference type="EMBL" id="CAWUFR010000377">
    <property type="protein sequence ID" value="CAK6976952.1"/>
    <property type="molecule type" value="Genomic_DNA"/>
</dbReference>
<name>A0AAV1Q1Y9_SCOSC</name>
<proteinExistence type="predicted"/>
<accession>A0AAV1Q1Y9</accession>
<keyword evidence="2" id="KW-1185">Reference proteome</keyword>
<evidence type="ECO:0000313" key="2">
    <source>
        <dbReference type="Proteomes" id="UP001314229"/>
    </source>
</evidence>
<reference evidence="1 2" key="1">
    <citation type="submission" date="2024-01" db="EMBL/GenBank/DDBJ databases">
        <authorList>
            <person name="Alioto T."/>
            <person name="Alioto T."/>
            <person name="Gomez Garrido J."/>
        </authorList>
    </citation>
    <scope>NUCLEOTIDE SEQUENCE [LARGE SCALE GENOMIC DNA]</scope>
</reference>
<comment type="caution">
    <text evidence="1">The sequence shown here is derived from an EMBL/GenBank/DDBJ whole genome shotgun (WGS) entry which is preliminary data.</text>
</comment>
<dbReference type="AlphaFoldDB" id="A0AAV1Q1Y9"/>
<evidence type="ECO:0000313" key="1">
    <source>
        <dbReference type="EMBL" id="CAK6976952.1"/>
    </source>
</evidence>
<protein>
    <submittedName>
        <fullName evidence="1">Uncharacterized protein LOC121882563</fullName>
    </submittedName>
</protein>
<organism evidence="1 2">
    <name type="scientific">Scomber scombrus</name>
    <name type="common">Atlantic mackerel</name>
    <name type="synonym">Scomber vernalis</name>
    <dbReference type="NCBI Taxonomy" id="13677"/>
    <lineage>
        <taxon>Eukaryota</taxon>
        <taxon>Metazoa</taxon>
        <taxon>Chordata</taxon>
        <taxon>Craniata</taxon>
        <taxon>Vertebrata</taxon>
        <taxon>Euteleostomi</taxon>
        <taxon>Actinopterygii</taxon>
        <taxon>Neopterygii</taxon>
        <taxon>Teleostei</taxon>
        <taxon>Neoteleostei</taxon>
        <taxon>Acanthomorphata</taxon>
        <taxon>Pelagiaria</taxon>
        <taxon>Scombriformes</taxon>
        <taxon>Scombridae</taxon>
        <taxon>Scomber</taxon>
    </lineage>
</organism>
<sequence>MSGQQSQDQTTCSTWMQTPDALRIDLSHIDQDEVRFAVYSFLIQMMTDNLDILRQDFVTAELEATLAESCMNMIQALSETILDVALPQVYRYRRICGTFSPVVFPITEDQINACLGDSIQHILVNSLHAPRNVLKNTKVLTELIVRHISKTVNSAQALYIQTSSQESRVPVVFVSGCLTLFPDLKDMVCEIATILMASLNNQGLLELRSYHDLSSFGNIFELVPPTFCGNSRDGLKRFLRTYITRMVTILKSRAQKVYKRSTMSSSDQGNVCIIIGSDTHILTVEDSSQACGQSAMSSNNGLDVISGAVPDNNEEECPCETSVFDSVTLIGTRMDPVPDVAEMIKNIANELVQTVLGDYWLAEESDSSQVSVVYVPELKELTDRIFNLVMSGQDYQVPCQPTGVRMGDTVTYRKLSRRDVNTPGIVTQALYMRTEELVCRCAVQALLWATMDSLDSGQSSQNLHIPSSEVEFEGVPEPAAGDGGYIRRIFHHVWNVSNSTYGSTLEELQQPEQPVSSAPMQLHSSAFAHICLVTLVVVEILLNIDINIRDYETLLEFVNQVVVPLKDIDLRLYDHFHASLMGRSYKDIGRAALNDLLLEFGSVEVMEQAVRAGDPDFVEALMKALRKQLKLSTPPVSHRNTAKTSLCSFFKKFKRLCCRKTSKKGRKTPTVSSPTRNQDKKLQGKITSALVFLGCLK</sequence>
<gene>
    <name evidence="1" type="ORF">FSCOSCO3_A009074</name>
</gene>
<dbReference type="Proteomes" id="UP001314229">
    <property type="component" value="Unassembled WGS sequence"/>
</dbReference>